<evidence type="ECO:0000313" key="7">
    <source>
        <dbReference type="Proteomes" id="UP000681586"/>
    </source>
</evidence>
<feature type="domain" description="HTH LytTR-type" evidence="5">
    <location>
        <begin position="47"/>
        <end position="147"/>
    </location>
</feature>
<accession>A0ABS5MPD8</accession>
<evidence type="ECO:0000256" key="1">
    <source>
        <dbReference type="ARBA" id="ARBA00022490"/>
    </source>
</evidence>
<dbReference type="InterPro" id="IPR046947">
    <property type="entry name" value="LytR-like"/>
</dbReference>
<dbReference type="Gene3D" id="2.40.50.1020">
    <property type="entry name" value="LytTr DNA-binding domain"/>
    <property type="match status" value="1"/>
</dbReference>
<evidence type="ECO:0000259" key="5">
    <source>
        <dbReference type="PROSITE" id="PS50930"/>
    </source>
</evidence>
<evidence type="ECO:0000313" key="6">
    <source>
        <dbReference type="EMBL" id="MBS3697783.1"/>
    </source>
</evidence>
<evidence type="ECO:0000256" key="3">
    <source>
        <dbReference type="ARBA" id="ARBA00023125"/>
    </source>
</evidence>
<name>A0ABS5MPD8_9STAP</name>
<dbReference type="EMBL" id="JAGXBM010000016">
    <property type="protein sequence ID" value="MBS3697783.1"/>
    <property type="molecule type" value="Genomic_DNA"/>
</dbReference>
<evidence type="ECO:0000256" key="2">
    <source>
        <dbReference type="ARBA" id="ARBA00023015"/>
    </source>
</evidence>
<sequence>MKYKVNYDASLEQDDLIINCHPDNQNIEEMIQLIQTHADQTFYPVKNRRDETHIVKQNDIYSFRIENKLLNIYTLNGQYIYNERLYKLKKHLSDNFLQISKSEIINVTFIDHLVLNKSGIIEIKFIKNDTTFSSRRYLKEIKEVLGI</sequence>
<keyword evidence="7" id="KW-1185">Reference proteome</keyword>
<comment type="caution">
    <text evidence="6">The sequence shown here is derived from an EMBL/GenBank/DDBJ whole genome shotgun (WGS) entry which is preliminary data.</text>
</comment>
<protein>
    <submittedName>
        <fullName evidence="6">LytTR family transcriptional regulator</fullName>
    </submittedName>
</protein>
<organism evidence="6 7">
    <name type="scientific">Mammaliicoccus fleurettii</name>
    <dbReference type="NCBI Taxonomy" id="150056"/>
    <lineage>
        <taxon>Bacteria</taxon>
        <taxon>Bacillati</taxon>
        <taxon>Bacillota</taxon>
        <taxon>Bacilli</taxon>
        <taxon>Bacillales</taxon>
        <taxon>Staphylococcaceae</taxon>
        <taxon>Mammaliicoccus</taxon>
    </lineage>
</organism>
<keyword evidence="3" id="KW-0238">DNA-binding</keyword>
<dbReference type="Proteomes" id="UP000681586">
    <property type="component" value="Unassembled WGS sequence"/>
</dbReference>
<dbReference type="SMART" id="SM00850">
    <property type="entry name" value="LytTR"/>
    <property type="match status" value="1"/>
</dbReference>
<dbReference type="PANTHER" id="PTHR37299:SF2">
    <property type="entry name" value="HTH LYTTR-TYPE DOMAIN-CONTAINING PROTEIN"/>
    <property type="match status" value="1"/>
</dbReference>
<dbReference type="RefSeq" id="WP_203154049.1">
    <property type="nucleotide sequence ID" value="NZ_JAEPSA010000018.1"/>
</dbReference>
<keyword evidence="1" id="KW-0963">Cytoplasm</keyword>
<dbReference type="PANTHER" id="PTHR37299">
    <property type="entry name" value="TRANSCRIPTIONAL REGULATOR-RELATED"/>
    <property type="match status" value="1"/>
</dbReference>
<keyword evidence="4" id="KW-0804">Transcription</keyword>
<dbReference type="InterPro" id="IPR007492">
    <property type="entry name" value="LytTR_DNA-bd_dom"/>
</dbReference>
<dbReference type="Pfam" id="PF04397">
    <property type="entry name" value="LytTR"/>
    <property type="match status" value="1"/>
</dbReference>
<dbReference type="PROSITE" id="PS50930">
    <property type="entry name" value="HTH_LYTTR"/>
    <property type="match status" value="1"/>
</dbReference>
<reference evidence="6 7" key="1">
    <citation type="submission" date="2021-05" db="EMBL/GenBank/DDBJ databases">
        <title>Staphylococcus fleurettii isolated from lake water in First Nation community in Manitoba, Canada.</title>
        <authorList>
            <person name="Bashar S."/>
            <person name="Murdock A."/>
            <person name="Patidar R."/>
            <person name="Golding G."/>
            <person name="Farenhorst A."/>
            <person name="Kumar A."/>
        </authorList>
    </citation>
    <scope>NUCLEOTIDE SEQUENCE [LARGE SCALE GENOMIC DNA]</scope>
    <source>
        <strain evidence="6 7">SF002</strain>
    </source>
</reference>
<gene>
    <name evidence="6" type="ORF">JJQ58_09930</name>
</gene>
<proteinExistence type="predicted"/>
<keyword evidence="2" id="KW-0805">Transcription regulation</keyword>
<evidence type="ECO:0000256" key="4">
    <source>
        <dbReference type="ARBA" id="ARBA00023163"/>
    </source>
</evidence>